<dbReference type="Proteomes" id="UP000577362">
    <property type="component" value="Unassembled WGS sequence"/>
</dbReference>
<evidence type="ECO:0000313" key="2">
    <source>
        <dbReference type="EMBL" id="MBB4020197.1"/>
    </source>
</evidence>
<keyword evidence="3" id="KW-1185">Reference proteome</keyword>
<evidence type="ECO:0000313" key="3">
    <source>
        <dbReference type="Proteomes" id="UP000577362"/>
    </source>
</evidence>
<dbReference type="Pfam" id="PF11843">
    <property type="entry name" value="DUF3363"/>
    <property type="match status" value="2"/>
</dbReference>
<dbReference type="EMBL" id="JACIEN010000015">
    <property type="protein sequence ID" value="MBB4020197.1"/>
    <property type="molecule type" value="Genomic_DNA"/>
</dbReference>
<evidence type="ECO:0000256" key="1">
    <source>
        <dbReference type="SAM" id="MobiDB-lite"/>
    </source>
</evidence>
<dbReference type="AlphaFoldDB" id="A0A840CD78"/>
<gene>
    <name evidence="2" type="ORF">GGR16_005263</name>
</gene>
<protein>
    <submittedName>
        <fullName evidence="2">Type IV secretory pathway VirD2 relaxase</fullName>
    </submittedName>
</protein>
<sequence length="622" mass="69047">MACRSVGSRAAFSDLCHVFNAISGTVPGLPASKGLLMSEGDSEFRIRPGRIRSTRAPKPKSFINQVLRAAKKAGHSSGEVRAKRAPRRGHSTFGRGRVRFSRSRIFSASRRVVVKARVVRHQGKSFRSAPLSAHLSYLKREGVSRDGEKGVMFDATNERADDLAFSDRCKDDRHHFRFIVSPEDAGEMTDLREFTRDLVSQMESDLGTRLDWVAVDHWNTDNPHVHLLVRGVDETGADLVISRDYISRGLRSRAEDLVSLELGPKPEHEIRNALEKEVTAERWTRLDVEIRIAADETGFIDLRPEATGKSDPSLRRLMIGRLQHLEKMGLADQGSPGEWTVGLQAERTLRDLGMRGDIIKTMHRAFTERGQDRGFSDYVIDGGGAGSPIIGRLVDRGLHDELTGEAYAVIDGTDGRAHHVRFRGIEAFKHSPPIGGIVEVRRFGGEDDKRPTLMLANRSDFDLNRQITAPGATWLDHRLVEREPMPMSAGGFGAEVRDAMKARAEHLAEEGLARRQGQRIILQRNLLNTLRQREIDAVGAKLQAETGLPFQKAQTGEHVAGLYRQRVTLTSGRFAMIDNGLGFQLVPWTPPLEKKLGQHIAGVAKGNGGIEWSLGRQRGLGL</sequence>
<dbReference type="InterPro" id="IPR021795">
    <property type="entry name" value="DUF3363"/>
</dbReference>
<reference evidence="2 3" key="1">
    <citation type="submission" date="2020-08" db="EMBL/GenBank/DDBJ databases">
        <title>Genomic Encyclopedia of Type Strains, Phase IV (KMG-IV): sequencing the most valuable type-strain genomes for metagenomic binning, comparative biology and taxonomic classification.</title>
        <authorList>
            <person name="Goeker M."/>
        </authorList>
    </citation>
    <scope>NUCLEOTIDE SEQUENCE [LARGE SCALE GENOMIC DNA]</scope>
    <source>
        <strain evidence="2 3">DSM 103737</strain>
    </source>
</reference>
<feature type="region of interest" description="Disordered" evidence="1">
    <location>
        <begin position="73"/>
        <end position="94"/>
    </location>
</feature>
<name>A0A840CD78_9HYPH</name>
<comment type="caution">
    <text evidence="2">The sequence shown here is derived from an EMBL/GenBank/DDBJ whole genome shotgun (WGS) entry which is preliminary data.</text>
</comment>
<accession>A0A840CD78</accession>
<organism evidence="2 3">
    <name type="scientific">Chelatococcus caeni</name>
    <dbReference type="NCBI Taxonomy" id="1348468"/>
    <lineage>
        <taxon>Bacteria</taxon>
        <taxon>Pseudomonadati</taxon>
        <taxon>Pseudomonadota</taxon>
        <taxon>Alphaproteobacteria</taxon>
        <taxon>Hyphomicrobiales</taxon>
        <taxon>Chelatococcaceae</taxon>
        <taxon>Chelatococcus</taxon>
    </lineage>
</organism>
<proteinExistence type="predicted"/>
<feature type="compositionally biased region" description="Basic residues" evidence="1">
    <location>
        <begin position="83"/>
        <end position="94"/>
    </location>
</feature>